<dbReference type="PANTHER" id="PTHR23509">
    <property type="entry name" value="PA-PL1 PHOSPHOLIPASE FAMILY"/>
    <property type="match status" value="1"/>
</dbReference>
<reference evidence="5" key="1">
    <citation type="submission" date="2023-11" db="UniProtKB">
        <authorList>
            <consortium name="WormBaseParasite"/>
        </authorList>
    </citation>
    <scope>IDENTIFICATION</scope>
</reference>
<protein>
    <recommendedName>
        <fullName evidence="3">DDHD domain-containing protein</fullName>
    </recommendedName>
</protein>
<evidence type="ECO:0000313" key="5">
    <source>
        <dbReference type="WBParaSite" id="SMTH1_51270.1"/>
    </source>
</evidence>
<name>A0AA85BH01_9TREM</name>
<dbReference type="PROSITE" id="PS51043">
    <property type="entry name" value="DDHD"/>
    <property type="match status" value="1"/>
</dbReference>
<dbReference type="GO" id="GO:0046872">
    <property type="term" value="F:metal ion binding"/>
    <property type="evidence" value="ECO:0007669"/>
    <property type="project" value="InterPro"/>
</dbReference>
<dbReference type="GO" id="GO:0005737">
    <property type="term" value="C:cytoplasm"/>
    <property type="evidence" value="ECO:0007669"/>
    <property type="project" value="TreeGrafter"/>
</dbReference>
<accession>A0AA85BH01</accession>
<dbReference type="WBParaSite" id="SMTH1_51270.1">
    <property type="protein sequence ID" value="SMTH1_51270.1"/>
    <property type="gene ID" value="SMTH1_51270"/>
</dbReference>
<dbReference type="SMART" id="SM01127">
    <property type="entry name" value="DDHD"/>
    <property type="match status" value="1"/>
</dbReference>
<dbReference type="InterPro" id="IPR004177">
    <property type="entry name" value="DDHD_dom"/>
</dbReference>
<organism evidence="4 5">
    <name type="scientific">Schistosoma mattheei</name>
    <dbReference type="NCBI Taxonomy" id="31246"/>
    <lineage>
        <taxon>Eukaryota</taxon>
        <taxon>Metazoa</taxon>
        <taxon>Spiralia</taxon>
        <taxon>Lophotrochozoa</taxon>
        <taxon>Platyhelminthes</taxon>
        <taxon>Trematoda</taxon>
        <taxon>Digenea</taxon>
        <taxon>Strigeidida</taxon>
        <taxon>Schistosomatoidea</taxon>
        <taxon>Schistosomatidae</taxon>
        <taxon>Schistosoma</taxon>
    </lineage>
</organism>
<evidence type="ECO:0000313" key="4">
    <source>
        <dbReference type="Proteomes" id="UP000050791"/>
    </source>
</evidence>
<feature type="domain" description="DDHD" evidence="3">
    <location>
        <begin position="1"/>
        <end position="236"/>
    </location>
</feature>
<feature type="compositionally biased region" description="Low complexity" evidence="2">
    <location>
        <begin position="118"/>
        <end position="128"/>
    </location>
</feature>
<comment type="similarity">
    <text evidence="1">Belongs to the PA-PLA1 family.</text>
</comment>
<dbReference type="Proteomes" id="UP000050791">
    <property type="component" value="Unassembled WGS sequence"/>
</dbReference>
<dbReference type="GO" id="GO:0004620">
    <property type="term" value="F:phospholipase activity"/>
    <property type="evidence" value="ECO:0007669"/>
    <property type="project" value="TreeGrafter"/>
</dbReference>
<dbReference type="InterPro" id="IPR058055">
    <property type="entry name" value="PA-PLA1"/>
</dbReference>
<evidence type="ECO:0000256" key="1">
    <source>
        <dbReference type="ARBA" id="ARBA00038464"/>
    </source>
</evidence>
<evidence type="ECO:0000256" key="2">
    <source>
        <dbReference type="SAM" id="MobiDB-lite"/>
    </source>
</evidence>
<dbReference type="AlphaFoldDB" id="A0AA85BH01"/>
<sequence>MDDTNQLLNCEISVCYITNYNLPLTVAYRLEPLLLKHYANISPVVIPKASISHLEKCLSIKDISLINNNNNNNNKSNQSDSQTPTLKGSNTSLTAIDDIESTHSMHTLDLSDSDSDSSDLSSNDASGSHGSDHKEQKRKFFKRLSVVDENSVYKQHQSLAMKIFSNYITRRSSNVTNLNPILCQMRSMPTTNEKQLRRRVDYEWQKSFSPLAILGAHNSYWSSHELAFFMLYQIFGPPHTLR</sequence>
<feature type="region of interest" description="Disordered" evidence="2">
    <location>
        <begin position="71"/>
        <end position="90"/>
    </location>
</feature>
<feature type="compositionally biased region" description="Low complexity" evidence="2">
    <location>
        <begin position="71"/>
        <end position="82"/>
    </location>
</feature>
<dbReference type="PANTHER" id="PTHR23509:SF10">
    <property type="entry name" value="LD21067P"/>
    <property type="match status" value="1"/>
</dbReference>
<feature type="region of interest" description="Disordered" evidence="2">
    <location>
        <begin position="107"/>
        <end position="136"/>
    </location>
</feature>
<evidence type="ECO:0000259" key="3">
    <source>
        <dbReference type="PROSITE" id="PS51043"/>
    </source>
</evidence>
<proteinExistence type="inferred from homology"/>
<dbReference type="Pfam" id="PF02862">
    <property type="entry name" value="DDHD"/>
    <property type="match status" value="1"/>
</dbReference>